<gene>
    <name evidence="1" type="ORF">SAMN06295912_1674</name>
</gene>
<dbReference type="AlphaFoldDB" id="A0A239KYQ3"/>
<dbReference type="EMBL" id="FZOS01000067">
    <property type="protein sequence ID" value="SNT23341.1"/>
    <property type="molecule type" value="Genomic_DNA"/>
</dbReference>
<dbReference type="Proteomes" id="UP000198281">
    <property type="component" value="Unassembled WGS sequence"/>
</dbReference>
<dbReference type="Gene3D" id="3.30.420.10">
    <property type="entry name" value="Ribonuclease H-like superfamily/Ribonuclease H"/>
    <property type="match status" value="1"/>
</dbReference>
<dbReference type="InterPro" id="IPR036397">
    <property type="entry name" value="RNaseH_sf"/>
</dbReference>
<name>A0A239KYQ3_9SPHN</name>
<organism evidence="1 2">
    <name type="scientific">Edaphosphingomonas laterariae</name>
    <dbReference type="NCBI Taxonomy" id="861865"/>
    <lineage>
        <taxon>Bacteria</taxon>
        <taxon>Pseudomonadati</taxon>
        <taxon>Pseudomonadota</taxon>
        <taxon>Alphaproteobacteria</taxon>
        <taxon>Sphingomonadales</taxon>
        <taxon>Rhizorhabdaceae</taxon>
        <taxon>Edaphosphingomonas</taxon>
    </lineage>
</organism>
<protein>
    <recommendedName>
        <fullName evidence="3">Exonuclease domain-containing protein</fullName>
    </recommendedName>
</protein>
<dbReference type="InterPro" id="IPR012337">
    <property type="entry name" value="RNaseH-like_sf"/>
</dbReference>
<evidence type="ECO:0000313" key="1">
    <source>
        <dbReference type="EMBL" id="SNT23341.1"/>
    </source>
</evidence>
<proteinExistence type="predicted"/>
<evidence type="ECO:0000313" key="2">
    <source>
        <dbReference type="Proteomes" id="UP000198281"/>
    </source>
</evidence>
<evidence type="ECO:0008006" key="3">
    <source>
        <dbReference type="Google" id="ProtNLM"/>
    </source>
</evidence>
<dbReference type="SUPFAM" id="SSF53098">
    <property type="entry name" value="Ribonuclease H-like"/>
    <property type="match status" value="1"/>
</dbReference>
<dbReference type="RefSeq" id="WP_089221454.1">
    <property type="nucleotide sequence ID" value="NZ_FZOS01000067.1"/>
</dbReference>
<dbReference type="GO" id="GO:0003676">
    <property type="term" value="F:nucleic acid binding"/>
    <property type="evidence" value="ECO:0007669"/>
    <property type="project" value="InterPro"/>
</dbReference>
<reference evidence="2" key="1">
    <citation type="submission" date="2017-06" db="EMBL/GenBank/DDBJ databases">
        <authorList>
            <person name="Varghese N."/>
            <person name="Submissions S."/>
        </authorList>
    </citation>
    <scope>NUCLEOTIDE SEQUENCE [LARGE SCALE GENOMIC DNA]</scope>
    <source>
        <strain evidence="2">LNB2</strain>
    </source>
</reference>
<sequence>MTIITIDFEASCLPYHGRSFPIEVGIASARTPSRSWLIRPHEDWAGWDWTSEAQSLHGIARDQLYRDGLPADRVMAELAAAVDDARVFADSYLDAQWLGVLASAAGTAPPVEIRHVEEVIDRLGADDADIARAQALANAQSFARHRAGGDAQWLAAFITALEAIVADRERAGERPLFDRVASRADHPPIGIAA</sequence>
<keyword evidence="2" id="KW-1185">Reference proteome</keyword>
<dbReference type="OrthoDB" id="5705783at2"/>
<accession>A0A239KYQ3</accession>